<evidence type="ECO:0000259" key="4">
    <source>
        <dbReference type="SMART" id="SM00460"/>
    </source>
</evidence>
<keyword evidence="3" id="KW-0732">Signal</keyword>
<dbReference type="Gene3D" id="3.10.620.30">
    <property type="match status" value="1"/>
</dbReference>
<accession>A0A7M1SX28</accession>
<name>A0A7M1SX28_9MICO</name>
<dbReference type="Pfam" id="PF11992">
    <property type="entry name" value="TgpA_N"/>
    <property type="match status" value="1"/>
</dbReference>
<dbReference type="PANTHER" id="PTHR42736">
    <property type="entry name" value="PROTEIN-GLUTAMINE GAMMA-GLUTAMYLTRANSFERASE"/>
    <property type="match status" value="1"/>
</dbReference>
<feature type="transmembrane region" description="Helical" evidence="2">
    <location>
        <begin position="165"/>
        <end position="184"/>
    </location>
</feature>
<feature type="domain" description="Transglutaminase-like" evidence="4">
    <location>
        <begin position="465"/>
        <end position="534"/>
    </location>
</feature>
<dbReference type="InterPro" id="IPR002931">
    <property type="entry name" value="Transglutaminase-like"/>
</dbReference>
<dbReference type="InterPro" id="IPR021878">
    <property type="entry name" value="TgpA_N"/>
</dbReference>
<evidence type="ECO:0000256" key="1">
    <source>
        <dbReference type="SAM" id="MobiDB-lite"/>
    </source>
</evidence>
<feature type="transmembrane region" description="Helical" evidence="2">
    <location>
        <begin position="601"/>
        <end position="621"/>
    </location>
</feature>
<dbReference type="SUPFAM" id="SSF54001">
    <property type="entry name" value="Cysteine proteinases"/>
    <property type="match status" value="1"/>
</dbReference>
<feature type="transmembrane region" description="Helical" evidence="2">
    <location>
        <begin position="32"/>
        <end position="48"/>
    </location>
</feature>
<keyword evidence="2" id="KW-0812">Transmembrane</keyword>
<feature type="region of interest" description="Disordered" evidence="1">
    <location>
        <begin position="528"/>
        <end position="594"/>
    </location>
</feature>
<sequence length="714" mass="76290">MIAAARTAAVAALVLASTGAMAGLVAASLWLPELTLTLALCGALLVLLRRKIRPVLVPTLITTAIGALIVHGWYTRGVAAIPGLPDRESILYLEHLITSAVAHTQVVLPPITDQAGVGLLVVAGALLSFLLAELVAVGCRAPVWSMVPVLALWCVPVLLDAPVTPAVLVWCGVAFLAVLATAAAPEPRAAPESRSQRSRREPALALAASVAVSLVLAMVVAPSVVALPNPVRIHTPAEIGQARFTRLELGLDLRDDLVRRSEEEVVSYTGAPPQDLGPLHAYTMTEFDGSTWDRRREGTSDAVAVTSEDQLLWPEAASRTTRSTVTITVHDLRQDRLLLPGEPRSVAVPDGTSYDPVSDELQVDRARPGNALTYEVTVFRRDLDPQTLRESDPREAETDPVLLELPNTGYADDIEGVARQIVEDAGAETAYDEALALQNYLRDPGEFTYTESVTGVRTTDAVWDFLNDRRGYCVQFATTMVMLARSLGLPSRLAIGYLPGAETGDGGTIGSHSAHAWPQVYFPGEGWVRFEPTPSQQTGSAPVWAPEPDDAAATPAPTESESQADEPSPEVASEEPTEDAEAATGADTPDSAARSAGERQWWALVLALVLGAGAGLASLWLRRRAALGRTGIEPAWNRTVDRLERAGVEVTAHSTPRTIAETGREVLDEDGARALEEFAAAVQDERYGPRPTAADTGAISRWVRTINTSLAERR</sequence>
<dbReference type="InterPro" id="IPR025403">
    <property type="entry name" value="TgpA-like_C"/>
</dbReference>
<proteinExistence type="predicted"/>
<dbReference type="InterPro" id="IPR038765">
    <property type="entry name" value="Papain-like_cys_pep_sf"/>
</dbReference>
<feature type="transmembrane region" description="Helical" evidence="2">
    <location>
        <begin position="55"/>
        <end position="74"/>
    </location>
</feature>
<feature type="compositionally biased region" description="Acidic residues" evidence="1">
    <location>
        <begin position="562"/>
        <end position="581"/>
    </location>
</feature>
<protein>
    <submittedName>
        <fullName evidence="5">DUF4129 domain-containing protein</fullName>
    </submittedName>
</protein>
<feature type="transmembrane region" description="Helical" evidence="2">
    <location>
        <begin position="204"/>
        <end position="227"/>
    </location>
</feature>
<organism evidence="5 6">
    <name type="scientific">Ruania alkalisoli</name>
    <dbReference type="NCBI Taxonomy" id="2779775"/>
    <lineage>
        <taxon>Bacteria</taxon>
        <taxon>Bacillati</taxon>
        <taxon>Actinomycetota</taxon>
        <taxon>Actinomycetes</taxon>
        <taxon>Micrococcales</taxon>
        <taxon>Ruaniaceae</taxon>
        <taxon>Ruania</taxon>
    </lineage>
</organism>
<evidence type="ECO:0000313" key="5">
    <source>
        <dbReference type="EMBL" id="QOR72140.1"/>
    </source>
</evidence>
<dbReference type="Proteomes" id="UP000593758">
    <property type="component" value="Chromosome"/>
</dbReference>
<dbReference type="EMBL" id="CP063169">
    <property type="protein sequence ID" value="QOR72140.1"/>
    <property type="molecule type" value="Genomic_DNA"/>
</dbReference>
<dbReference type="KEGG" id="halt:IM660_07870"/>
<dbReference type="PANTHER" id="PTHR42736:SF1">
    <property type="entry name" value="PROTEIN-GLUTAMINE GAMMA-GLUTAMYLTRANSFERASE"/>
    <property type="match status" value="1"/>
</dbReference>
<dbReference type="Pfam" id="PF13559">
    <property type="entry name" value="DUF4129"/>
    <property type="match status" value="1"/>
</dbReference>
<keyword evidence="2" id="KW-1133">Transmembrane helix</keyword>
<evidence type="ECO:0000256" key="3">
    <source>
        <dbReference type="SAM" id="SignalP"/>
    </source>
</evidence>
<feature type="transmembrane region" description="Helical" evidence="2">
    <location>
        <begin position="143"/>
        <end position="159"/>
    </location>
</feature>
<dbReference type="RefSeq" id="WP_193498782.1">
    <property type="nucleotide sequence ID" value="NZ_CP063169.1"/>
</dbReference>
<dbReference type="Pfam" id="PF01841">
    <property type="entry name" value="Transglut_core"/>
    <property type="match status" value="1"/>
</dbReference>
<dbReference type="AlphaFoldDB" id="A0A7M1SX28"/>
<feature type="transmembrane region" description="Helical" evidence="2">
    <location>
        <begin position="115"/>
        <end position="136"/>
    </location>
</feature>
<reference evidence="5 6" key="1">
    <citation type="submission" date="2020-10" db="EMBL/GenBank/DDBJ databases">
        <title>Haloactinobacterium sp. RN3S43, a bacterium isolated from saline soil.</title>
        <authorList>
            <person name="Sun J.-Q."/>
        </authorList>
    </citation>
    <scope>NUCLEOTIDE SEQUENCE [LARGE SCALE GENOMIC DNA]</scope>
    <source>
        <strain evidence="5 6">RN3S43</strain>
    </source>
</reference>
<feature type="signal peptide" evidence="3">
    <location>
        <begin position="1"/>
        <end position="22"/>
    </location>
</feature>
<dbReference type="SMART" id="SM00460">
    <property type="entry name" value="TGc"/>
    <property type="match status" value="1"/>
</dbReference>
<keyword evidence="2" id="KW-0472">Membrane</keyword>
<dbReference type="InterPro" id="IPR052901">
    <property type="entry name" value="Bact_TGase-like"/>
</dbReference>
<keyword evidence="6" id="KW-1185">Reference proteome</keyword>
<evidence type="ECO:0000256" key="2">
    <source>
        <dbReference type="SAM" id="Phobius"/>
    </source>
</evidence>
<evidence type="ECO:0000313" key="6">
    <source>
        <dbReference type="Proteomes" id="UP000593758"/>
    </source>
</evidence>
<feature type="chain" id="PRO_5032531413" evidence="3">
    <location>
        <begin position="23"/>
        <end position="714"/>
    </location>
</feature>
<gene>
    <name evidence="5" type="ORF">IM660_07870</name>
</gene>